<name>A0A220MDR4_9BACL</name>
<dbReference type="Proteomes" id="UP000197781">
    <property type="component" value="Chromosome"/>
</dbReference>
<accession>A0A220MDR4</accession>
<organism evidence="1 2">
    <name type="scientific">Brevibacillus formosus</name>
    <dbReference type="NCBI Taxonomy" id="54913"/>
    <lineage>
        <taxon>Bacteria</taxon>
        <taxon>Bacillati</taxon>
        <taxon>Bacillota</taxon>
        <taxon>Bacilli</taxon>
        <taxon>Bacillales</taxon>
        <taxon>Paenibacillaceae</taxon>
        <taxon>Brevibacillus</taxon>
    </lineage>
</organism>
<dbReference type="AlphaFoldDB" id="A0A220MDR4"/>
<evidence type="ECO:0000313" key="1">
    <source>
        <dbReference type="EMBL" id="ASJ52740.1"/>
    </source>
</evidence>
<proteinExistence type="predicted"/>
<dbReference type="KEGG" id="bfm:BP422_03725"/>
<evidence type="ECO:0000313" key="2">
    <source>
        <dbReference type="Proteomes" id="UP000197781"/>
    </source>
</evidence>
<dbReference type="EMBL" id="CP018145">
    <property type="protein sequence ID" value="ASJ52740.1"/>
    <property type="molecule type" value="Genomic_DNA"/>
</dbReference>
<protein>
    <submittedName>
        <fullName evidence="1">Uncharacterized protein</fullName>
    </submittedName>
</protein>
<reference evidence="1 2" key="1">
    <citation type="submission" date="2016-11" db="EMBL/GenBank/DDBJ databases">
        <authorList>
            <person name="Jaros S."/>
            <person name="Januszkiewicz K."/>
            <person name="Wedrychowicz H."/>
        </authorList>
    </citation>
    <scope>NUCLEOTIDE SEQUENCE [LARGE SCALE GENOMIC DNA]</scope>
    <source>
        <strain evidence="1 2">NF2</strain>
    </source>
</reference>
<sequence length="102" mass="11563">MLHIGFSELLSYFSSENPLHDHVQLQQVILVIKVSGYGQESGLTPEALTVFTCTSKSNMSFFIVSSSNFWQFQEVKELPMLVSCYLISHPGLYNNLVQLYLV</sequence>
<gene>
    <name evidence="1" type="ORF">BP422_03725</name>
</gene>